<dbReference type="RefSeq" id="WP_164465823.1">
    <property type="nucleotide sequence ID" value="NZ_BOMX01000062.1"/>
</dbReference>
<feature type="region of interest" description="Disordered" evidence="1">
    <location>
        <begin position="1"/>
        <end position="71"/>
    </location>
</feature>
<proteinExistence type="predicted"/>
<keyword evidence="2" id="KW-0472">Membrane</keyword>
<gene>
    <name evidence="3" type="ORF">FHX34_10439</name>
</gene>
<dbReference type="EMBL" id="VIWY01000004">
    <property type="protein sequence ID" value="TWG13751.1"/>
    <property type="molecule type" value="Genomic_DNA"/>
</dbReference>
<evidence type="ECO:0000313" key="3">
    <source>
        <dbReference type="EMBL" id="TWG13751.1"/>
    </source>
</evidence>
<sequence>MSNPVEPPHGAQNVPPADGGQAFPPPNAGAPGFPPPNAGAPGFPPPGAPGAAGFPPPPGAPAGFPAPAPAKKSGGKKALSIVGAIVAALVIFGLKFGLASALSSDPTKDAKVNDCISVSEDLSDKAKETEAEIVDCGKSDAKFVVVGRVDGTDDVNSTACDQYFKETDKDPAVLTSSGDDKYLLCVKAAK</sequence>
<evidence type="ECO:0000256" key="2">
    <source>
        <dbReference type="SAM" id="Phobius"/>
    </source>
</evidence>
<feature type="transmembrane region" description="Helical" evidence="2">
    <location>
        <begin position="78"/>
        <end position="98"/>
    </location>
</feature>
<dbReference type="Proteomes" id="UP000320239">
    <property type="component" value="Unassembled WGS sequence"/>
</dbReference>
<evidence type="ECO:0000313" key="4">
    <source>
        <dbReference type="Proteomes" id="UP000320239"/>
    </source>
</evidence>
<keyword evidence="2" id="KW-1133">Transmembrane helix</keyword>
<accession>A0A561VQ52</accession>
<dbReference type="AlphaFoldDB" id="A0A561VQ52"/>
<name>A0A561VQ52_ACTTI</name>
<comment type="caution">
    <text evidence="3">The sequence shown here is derived from an EMBL/GenBank/DDBJ whole genome shotgun (WGS) entry which is preliminary data.</text>
</comment>
<organism evidence="3 4">
    <name type="scientific">Actinoplanes teichomyceticus</name>
    <dbReference type="NCBI Taxonomy" id="1867"/>
    <lineage>
        <taxon>Bacteria</taxon>
        <taxon>Bacillati</taxon>
        <taxon>Actinomycetota</taxon>
        <taxon>Actinomycetes</taxon>
        <taxon>Micromonosporales</taxon>
        <taxon>Micromonosporaceae</taxon>
        <taxon>Actinoplanes</taxon>
    </lineage>
</organism>
<keyword evidence="4" id="KW-1185">Reference proteome</keyword>
<evidence type="ECO:0000256" key="1">
    <source>
        <dbReference type="SAM" id="MobiDB-lite"/>
    </source>
</evidence>
<keyword evidence="2" id="KW-0812">Transmembrane</keyword>
<protein>
    <submittedName>
        <fullName evidence="3">Uncharacterized protein</fullName>
    </submittedName>
</protein>
<reference evidence="3 4" key="1">
    <citation type="submission" date="2019-06" db="EMBL/GenBank/DDBJ databases">
        <title>Sequencing the genomes of 1000 actinobacteria strains.</title>
        <authorList>
            <person name="Klenk H.-P."/>
        </authorList>
    </citation>
    <scope>NUCLEOTIDE SEQUENCE [LARGE SCALE GENOMIC DNA]</scope>
    <source>
        <strain evidence="3 4">DSM 43866</strain>
    </source>
</reference>
<feature type="compositionally biased region" description="Pro residues" evidence="1">
    <location>
        <begin position="23"/>
        <end position="68"/>
    </location>
</feature>